<accession>A0ABZ2LSM7</accession>
<dbReference type="InterPro" id="IPR028350">
    <property type="entry name" value="DNAC/IstB-like"/>
</dbReference>
<keyword evidence="2" id="KW-0547">Nucleotide-binding</keyword>
<dbReference type="Proteomes" id="UP001370348">
    <property type="component" value="Chromosome"/>
</dbReference>
<evidence type="ECO:0000259" key="5">
    <source>
        <dbReference type="SMART" id="SM00382"/>
    </source>
</evidence>
<dbReference type="InterPro" id="IPR027417">
    <property type="entry name" value="P-loop_NTPase"/>
</dbReference>
<dbReference type="PANTHER" id="PTHR30050:SF4">
    <property type="entry name" value="ATP-BINDING PROTEIN RV3427C IN INSERTION SEQUENCE-RELATED"/>
    <property type="match status" value="1"/>
</dbReference>
<protein>
    <submittedName>
        <fullName evidence="6">IS21-like element helper ATPase IstB</fullName>
    </submittedName>
</protein>
<dbReference type="RefSeq" id="WP_394823528.1">
    <property type="nucleotide sequence ID" value="NZ_CP089984.1"/>
</dbReference>
<dbReference type="SUPFAM" id="SSF52540">
    <property type="entry name" value="P-loop containing nucleoside triphosphate hydrolases"/>
    <property type="match status" value="1"/>
</dbReference>
<keyword evidence="7" id="KW-1185">Reference proteome</keyword>
<feature type="region of interest" description="Disordered" evidence="4">
    <location>
        <begin position="240"/>
        <end position="272"/>
    </location>
</feature>
<evidence type="ECO:0000256" key="4">
    <source>
        <dbReference type="SAM" id="MobiDB-lite"/>
    </source>
</evidence>
<feature type="domain" description="AAA+ ATPase" evidence="5">
    <location>
        <begin position="103"/>
        <end position="238"/>
    </location>
</feature>
<dbReference type="EMBL" id="CP089984">
    <property type="protein sequence ID" value="WXB13909.1"/>
    <property type="molecule type" value="Genomic_DNA"/>
</dbReference>
<dbReference type="PIRSF" id="PIRSF003073">
    <property type="entry name" value="DNAC_TnpB_IstB"/>
    <property type="match status" value="1"/>
</dbReference>
<dbReference type="Gene3D" id="3.40.50.300">
    <property type="entry name" value="P-loop containing nucleotide triphosphate hydrolases"/>
    <property type="match status" value="1"/>
</dbReference>
<evidence type="ECO:0000256" key="1">
    <source>
        <dbReference type="ARBA" id="ARBA00008059"/>
    </source>
</evidence>
<name>A0ABZ2LSM7_9BACT</name>
<gene>
    <name evidence="6" type="primary">istB</name>
    <name evidence="6" type="ORF">LZC94_39515</name>
</gene>
<dbReference type="PANTHER" id="PTHR30050">
    <property type="entry name" value="CHROMOSOMAL REPLICATION INITIATOR PROTEIN DNAA"/>
    <property type="match status" value="1"/>
</dbReference>
<dbReference type="NCBIfam" id="NF038214">
    <property type="entry name" value="IS21_help_AAA"/>
    <property type="match status" value="1"/>
</dbReference>
<sequence>MSTDDVLLAAVRAHTRVLKLPTVARECETLGRQSLAEGWSPLQYLRALLDAELAVRAEHAIGRRMRAARLPVHKTMSQFDWRRPHGLERARVEDLARGAWIPTARNIVILGPVGTGKTHLAIALAIEAIKRGHHVLFYRASDLVRALTEARDARALSRLQERLRRVSLLVVDELGFVPFEKAGGELLFDVLSTRHERCATVITSNLAFSEWNRVFVDDKLTAALLDRLAQHAEVLVTRGPGDRVPAAATKKTDSRSDESKPKATQEVPALTR</sequence>
<dbReference type="Pfam" id="PF01695">
    <property type="entry name" value="IstB_IS21"/>
    <property type="match status" value="1"/>
</dbReference>
<comment type="similarity">
    <text evidence="1">Belongs to the IS21/IS1162 putative ATP-binding protein family.</text>
</comment>
<dbReference type="InterPro" id="IPR003593">
    <property type="entry name" value="AAA+_ATPase"/>
</dbReference>
<reference evidence="6 7" key="1">
    <citation type="submission" date="2021-12" db="EMBL/GenBank/DDBJ databases">
        <title>Discovery of the Pendulisporaceae a myxobacterial family with distinct sporulation behavior and unique specialized metabolism.</title>
        <authorList>
            <person name="Garcia R."/>
            <person name="Popoff A."/>
            <person name="Bader C.D."/>
            <person name="Loehr J."/>
            <person name="Walesch S."/>
            <person name="Walt C."/>
            <person name="Boldt J."/>
            <person name="Bunk B."/>
            <person name="Haeckl F.J.F.P.J."/>
            <person name="Gunesch A.P."/>
            <person name="Birkelbach J."/>
            <person name="Nuebel U."/>
            <person name="Pietschmann T."/>
            <person name="Bach T."/>
            <person name="Mueller R."/>
        </authorList>
    </citation>
    <scope>NUCLEOTIDE SEQUENCE [LARGE SCALE GENOMIC DNA]</scope>
    <source>
        <strain evidence="6 7">MSr11954</strain>
    </source>
</reference>
<evidence type="ECO:0000313" key="6">
    <source>
        <dbReference type="EMBL" id="WXB13909.1"/>
    </source>
</evidence>
<organism evidence="6 7">
    <name type="scientific">Pendulispora albinea</name>
    <dbReference type="NCBI Taxonomy" id="2741071"/>
    <lineage>
        <taxon>Bacteria</taxon>
        <taxon>Pseudomonadati</taxon>
        <taxon>Myxococcota</taxon>
        <taxon>Myxococcia</taxon>
        <taxon>Myxococcales</taxon>
        <taxon>Sorangiineae</taxon>
        <taxon>Pendulisporaceae</taxon>
        <taxon>Pendulispora</taxon>
    </lineage>
</organism>
<keyword evidence="3" id="KW-0067">ATP-binding</keyword>
<evidence type="ECO:0000256" key="2">
    <source>
        <dbReference type="ARBA" id="ARBA00022741"/>
    </source>
</evidence>
<evidence type="ECO:0000256" key="3">
    <source>
        <dbReference type="ARBA" id="ARBA00022840"/>
    </source>
</evidence>
<proteinExistence type="inferred from homology"/>
<dbReference type="InterPro" id="IPR002611">
    <property type="entry name" value="IstB_ATP-bd"/>
</dbReference>
<dbReference type="CDD" id="cd00009">
    <property type="entry name" value="AAA"/>
    <property type="match status" value="1"/>
</dbReference>
<dbReference type="SMART" id="SM00382">
    <property type="entry name" value="AAA"/>
    <property type="match status" value="1"/>
</dbReference>
<evidence type="ECO:0000313" key="7">
    <source>
        <dbReference type="Proteomes" id="UP001370348"/>
    </source>
</evidence>
<dbReference type="InterPro" id="IPR047661">
    <property type="entry name" value="IstB"/>
</dbReference>
<feature type="compositionally biased region" description="Basic and acidic residues" evidence="4">
    <location>
        <begin position="250"/>
        <end position="263"/>
    </location>
</feature>